<reference evidence="2 3" key="1">
    <citation type="journal article" date="2013" name="PLoS Genet.">
        <title>Genomic mechanisms accounting for the adaptation to parasitism in nematode-trapping fungi.</title>
        <authorList>
            <person name="Meerupati T."/>
            <person name="Andersson K.M."/>
            <person name="Friman E."/>
            <person name="Kumar D."/>
            <person name="Tunlid A."/>
            <person name="Ahren D."/>
        </authorList>
    </citation>
    <scope>NUCLEOTIDE SEQUENCE [LARGE SCALE GENOMIC DNA]</scope>
    <source>
        <strain evidence="2 3">CBS 200.50</strain>
    </source>
</reference>
<name>S8AG19_DACHA</name>
<dbReference type="Pfam" id="PF20684">
    <property type="entry name" value="Fung_rhodopsin"/>
    <property type="match status" value="1"/>
</dbReference>
<sequence length="174" mass="19002">MQSIIMFAMGGCGCIIESLRFGQLHKAQISPDITYNAGVIVMYLFLQAILGMLCCCAPAVKTIAVRISDTTFKCTINLRSHSNDIFEPGDVAQDIGNNENSMHDRGGAQTSPFDEVTIESVELGYLQDNTEIDLQRSGSSAASDYHSNINIVAVQRIIELEEILKLDDNKSPAL</sequence>
<organism evidence="2 3">
    <name type="scientific">Dactylellina haptotyla (strain CBS 200.50)</name>
    <name type="common">Nematode-trapping fungus</name>
    <name type="synonym">Monacrosporium haptotylum</name>
    <dbReference type="NCBI Taxonomy" id="1284197"/>
    <lineage>
        <taxon>Eukaryota</taxon>
        <taxon>Fungi</taxon>
        <taxon>Dikarya</taxon>
        <taxon>Ascomycota</taxon>
        <taxon>Pezizomycotina</taxon>
        <taxon>Orbiliomycetes</taxon>
        <taxon>Orbiliales</taxon>
        <taxon>Orbiliaceae</taxon>
        <taxon>Dactylellina</taxon>
    </lineage>
</organism>
<keyword evidence="3" id="KW-1185">Reference proteome</keyword>
<protein>
    <recommendedName>
        <fullName evidence="1">Rhodopsin domain-containing protein</fullName>
    </recommendedName>
</protein>
<comment type="caution">
    <text evidence="2">The sequence shown here is derived from an EMBL/GenBank/DDBJ whole genome shotgun (WGS) entry which is preliminary data.</text>
</comment>
<evidence type="ECO:0000259" key="1">
    <source>
        <dbReference type="Pfam" id="PF20684"/>
    </source>
</evidence>
<dbReference type="AlphaFoldDB" id="S8AG19"/>
<dbReference type="HOGENOM" id="CLU_1539986_0_0_1"/>
<dbReference type="OrthoDB" id="444631at2759"/>
<evidence type="ECO:0000313" key="2">
    <source>
        <dbReference type="EMBL" id="EPS41799.1"/>
    </source>
</evidence>
<gene>
    <name evidence="2" type="ORF">H072_4297</name>
</gene>
<accession>S8AG19</accession>
<evidence type="ECO:0000313" key="3">
    <source>
        <dbReference type="Proteomes" id="UP000015100"/>
    </source>
</evidence>
<dbReference type="InterPro" id="IPR049326">
    <property type="entry name" value="Rhodopsin_dom_fungi"/>
</dbReference>
<proteinExistence type="predicted"/>
<reference evidence="3" key="2">
    <citation type="submission" date="2013-04" db="EMBL/GenBank/DDBJ databases">
        <title>Genomic mechanisms accounting for the adaptation to parasitism in nematode-trapping fungi.</title>
        <authorList>
            <person name="Ahren D.G."/>
        </authorList>
    </citation>
    <scope>NUCLEOTIDE SEQUENCE [LARGE SCALE GENOMIC DNA]</scope>
    <source>
        <strain evidence="3">CBS 200.50</strain>
    </source>
</reference>
<feature type="domain" description="Rhodopsin" evidence="1">
    <location>
        <begin position="4"/>
        <end position="64"/>
    </location>
</feature>
<dbReference type="Proteomes" id="UP000015100">
    <property type="component" value="Unassembled WGS sequence"/>
</dbReference>
<dbReference type="EMBL" id="AQGS01000153">
    <property type="protein sequence ID" value="EPS41799.1"/>
    <property type="molecule type" value="Genomic_DNA"/>
</dbReference>